<dbReference type="Proteomes" id="UP000585970">
    <property type="component" value="Unassembled WGS sequence"/>
</dbReference>
<accession>A0A840DSV1</accession>
<dbReference type="Gene3D" id="1.10.10.60">
    <property type="entry name" value="Homeodomain-like"/>
    <property type="match status" value="1"/>
</dbReference>
<keyword evidence="3" id="KW-1185">Reference proteome</keyword>
<protein>
    <recommendedName>
        <fullName evidence="1">HTH Mu-type domain-containing protein</fullName>
    </recommendedName>
</protein>
<evidence type="ECO:0000313" key="2">
    <source>
        <dbReference type="EMBL" id="MBB4076134.1"/>
    </source>
</evidence>
<dbReference type="Pfam" id="PF02316">
    <property type="entry name" value="HTH_Tnp_Mu_1"/>
    <property type="match status" value="1"/>
</dbReference>
<sequence>MKEWFTIAELAEAALPGLPKSKGGLRKILATTWRHQSGLTCKVKGVSRPVVEVHISLLPEGARTVLIVRCGGVCVAQQSQGEKKAEQRDQKTSVWERYEGLSKAHKRRCEERLKALCFWEDLLHAGMGVHDAASLSAVQFGVSRMSLFNWRQMVEGV</sequence>
<dbReference type="SUPFAM" id="SSF46955">
    <property type="entry name" value="Putative DNA-binding domain"/>
    <property type="match status" value="1"/>
</dbReference>
<reference evidence="2 3" key="1">
    <citation type="submission" date="2020-08" db="EMBL/GenBank/DDBJ databases">
        <title>Genomic Encyclopedia of Type Strains, Phase IV (KMG-IV): sequencing the most valuable type-strain genomes for metagenomic binning, comparative biology and taxonomic classification.</title>
        <authorList>
            <person name="Goeker M."/>
        </authorList>
    </citation>
    <scope>NUCLEOTIDE SEQUENCE [LARGE SCALE GENOMIC DNA]</scope>
    <source>
        <strain evidence="2 3">DSM 100694</strain>
    </source>
</reference>
<dbReference type="GO" id="GO:0003677">
    <property type="term" value="F:DNA binding"/>
    <property type="evidence" value="ECO:0007669"/>
    <property type="project" value="InterPro"/>
</dbReference>
<dbReference type="InterPro" id="IPR003314">
    <property type="entry name" value="Mu-type_HTH"/>
</dbReference>
<feature type="domain" description="HTH Mu-type" evidence="1">
    <location>
        <begin position="13"/>
        <end position="129"/>
    </location>
</feature>
<dbReference type="Gene3D" id="1.10.10.10">
    <property type="entry name" value="Winged helix-like DNA-binding domain superfamily/Winged helix DNA-binding domain"/>
    <property type="match status" value="1"/>
</dbReference>
<organism evidence="2 3">
    <name type="scientific">Bartonella fuyuanensis</name>
    <dbReference type="NCBI Taxonomy" id="1460968"/>
    <lineage>
        <taxon>Bacteria</taxon>
        <taxon>Pseudomonadati</taxon>
        <taxon>Pseudomonadota</taxon>
        <taxon>Alphaproteobacteria</taxon>
        <taxon>Hyphomicrobiales</taxon>
        <taxon>Bartonellaceae</taxon>
        <taxon>Bartonella</taxon>
    </lineage>
</organism>
<dbReference type="InterPro" id="IPR009057">
    <property type="entry name" value="Homeodomain-like_sf"/>
</dbReference>
<dbReference type="InterPro" id="IPR036388">
    <property type="entry name" value="WH-like_DNA-bd_sf"/>
</dbReference>
<comment type="caution">
    <text evidence="2">The sequence shown here is derived from an EMBL/GenBank/DDBJ whole genome shotgun (WGS) entry which is preliminary data.</text>
</comment>
<dbReference type="EMBL" id="JACIFE010000002">
    <property type="protein sequence ID" value="MBB4076134.1"/>
    <property type="molecule type" value="Genomic_DNA"/>
</dbReference>
<dbReference type="SUPFAM" id="SSF46689">
    <property type="entry name" value="Homeodomain-like"/>
    <property type="match status" value="1"/>
</dbReference>
<dbReference type="AlphaFoldDB" id="A0A840DSV1"/>
<dbReference type="InterPro" id="IPR009061">
    <property type="entry name" value="DNA-bd_dom_put_sf"/>
</dbReference>
<name>A0A840DSV1_9HYPH</name>
<evidence type="ECO:0000259" key="1">
    <source>
        <dbReference type="Pfam" id="PF02316"/>
    </source>
</evidence>
<evidence type="ECO:0000313" key="3">
    <source>
        <dbReference type="Proteomes" id="UP000585970"/>
    </source>
</evidence>
<proteinExistence type="predicted"/>
<gene>
    <name evidence="2" type="ORF">GGR08_000422</name>
</gene>